<evidence type="ECO:0000313" key="3">
    <source>
        <dbReference type="EMBL" id="MDA0161084.1"/>
    </source>
</evidence>
<gene>
    <name evidence="3" type="ORF">OM076_12465</name>
</gene>
<dbReference type="Pfam" id="PF18911">
    <property type="entry name" value="PKD_4"/>
    <property type="match status" value="1"/>
</dbReference>
<dbReference type="InterPro" id="IPR000601">
    <property type="entry name" value="PKD_dom"/>
</dbReference>
<dbReference type="RefSeq" id="WP_270040254.1">
    <property type="nucleotide sequence ID" value="NZ_JAPDOD010000009.1"/>
</dbReference>
<feature type="signal peptide" evidence="1">
    <location>
        <begin position="1"/>
        <end position="23"/>
    </location>
</feature>
<proteinExistence type="predicted"/>
<dbReference type="EMBL" id="JAPDOD010000009">
    <property type="protein sequence ID" value="MDA0161084.1"/>
    <property type="molecule type" value="Genomic_DNA"/>
</dbReference>
<dbReference type="SUPFAM" id="SSF49299">
    <property type="entry name" value="PKD domain"/>
    <property type="match status" value="1"/>
</dbReference>
<comment type="caution">
    <text evidence="3">The sequence shown here is derived from an EMBL/GenBank/DDBJ whole genome shotgun (WGS) entry which is preliminary data.</text>
</comment>
<organism evidence="3 4">
    <name type="scientific">Solirubrobacter ginsenosidimutans</name>
    <dbReference type="NCBI Taxonomy" id="490573"/>
    <lineage>
        <taxon>Bacteria</taxon>
        <taxon>Bacillati</taxon>
        <taxon>Actinomycetota</taxon>
        <taxon>Thermoleophilia</taxon>
        <taxon>Solirubrobacterales</taxon>
        <taxon>Solirubrobacteraceae</taxon>
        <taxon>Solirubrobacter</taxon>
    </lineage>
</organism>
<evidence type="ECO:0000256" key="1">
    <source>
        <dbReference type="SAM" id="SignalP"/>
    </source>
</evidence>
<dbReference type="InterPro" id="IPR013783">
    <property type="entry name" value="Ig-like_fold"/>
</dbReference>
<dbReference type="Proteomes" id="UP001149140">
    <property type="component" value="Unassembled WGS sequence"/>
</dbReference>
<accession>A0A9X3S0A6</accession>
<keyword evidence="1" id="KW-0732">Signal</keyword>
<feature type="chain" id="PRO_5040803836" evidence="1">
    <location>
        <begin position="24"/>
        <end position="607"/>
    </location>
</feature>
<feature type="domain" description="PKD" evidence="2">
    <location>
        <begin position="559"/>
        <end position="607"/>
    </location>
</feature>
<dbReference type="Gene3D" id="2.60.40.10">
    <property type="entry name" value="Immunoglobulins"/>
    <property type="match status" value="2"/>
</dbReference>
<dbReference type="CDD" id="cd00146">
    <property type="entry name" value="PKD"/>
    <property type="match status" value="1"/>
</dbReference>
<dbReference type="PROSITE" id="PS50093">
    <property type="entry name" value="PKD"/>
    <property type="match status" value="1"/>
</dbReference>
<keyword evidence="4" id="KW-1185">Reference proteome</keyword>
<evidence type="ECO:0000313" key="4">
    <source>
        <dbReference type="Proteomes" id="UP001149140"/>
    </source>
</evidence>
<name>A0A9X3S0A6_9ACTN</name>
<dbReference type="AlphaFoldDB" id="A0A9X3S0A6"/>
<protein>
    <submittedName>
        <fullName evidence="3">PKD domain-containing protein</fullName>
    </submittedName>
</protein>
<dbReference type="GO" id="GO:0005975">
    <property type="term" value="P:carbohydrate metabolic process"/>
    <property type="evidence" value="ECO:0007669"/>
    <property type="project" value="UniProtKB-ARBA"/>
</dbReference>
<sequence>MPRRLIVLLTAALVLVPAASAHAGWFPAQPIDGPSADVVSVGNVDLARDGTGAVSYIKNGDGVPQAWVSRIFGGGWQPPERISFTPGTVTDVKAAAGDGNRLAVAWIADGNVYASVSPGGDTPGGFAPAVQVGGPNARSLDLDLGVNGAAYAIWEESGNVVAARLQDTTWTRVAEPLDIEINRVAGTGLLRPKVAVSAEGYAVATWGEVAADGSTHVWGRRITGMTLSLVPQDITLPGGNADSPDIDIEDDGSYAWIVFREDVDGVTRTVGRRLVGSAYEAPEFIDAGVPSNEPKVDMSGIGRGYAVAQTPAGAQIFGSWLDHDHFQPGFRIDSIDGVADAKPEVASTDQNDSAIAWRLTGADGTSVVRARYHDGEDANGAFSGEVTVSRGDLGPIADPGAFIAADRSGDVAVAMVQGTVGARTLAVAIYDRPPGAPFIDTTEAYKRKTRPELRWRPGNDPWGAQTFRVYMDGVVIGTTTNTTLVPATPLTTGKHTWQVESVDRAGQAARSRVRTLKIDATPPTLTVKVSGKRAAGKSLKITVRAKDAGGSGLDHVTVDYGDKSPTSQVASTRHTYRKRGSFTVKVAAVDKAGNVTRKETKLRIKKS</sequence>
<dbReference type="InterPro" id="IPR035986">
    <property type="entry name" value="PKD_dom_sf"/>
</dbReference>
<evidence type="ECO:0000259" key="2">
    <source>
        <dbReference type="PROSITE" id="PS50093"/>
    </source>
</evidence>
<reference evidence="3" key="1">
    <citation type="submission" date="2022-10" db="EMBL/GenBank/DDBJ databases">
        <title>The WGS of Solirubrobacter ginsenosidimutans DSM 21036.</title>
        <authorList>
            <person name="Jiang Z."/>
        </authorList>
    </citation>
    <scope>NUCLEOTIDE SEQUENCE</scope>
    <source>
        <strain evidence="3">DSM 21036</strain>
    </source>
</reference>